<dbReference type="OrthoDB" id="616263at2759"/>
<evidence type="ECO:0008006" key="3">
    <source>
        <dbReference type="Google" id="ProtNLM"/>
    </source>
</evidence>
<evidence type="ECO:0000313" key="2">
    <source>
        <dbReference type="Proteomes" id="UP000499080"/>
    </source>
</evidence>
<keyword evidence="2" id="KW-1185">Reference proteome</keyword>
<organism evidence="1 2">
    <name type="scientific">Araneus ventricosus</name>
    <name type="common">Orbweaver spider</name>
    <name type="synonym">Epeira ventricosa</name>
    <dbReference type="NCBI Taxonomy" id="182803"/>
    <lineage>
        <taxon>Eukaryota</taxon>
        <taxon>Metazoa</taxon>
        <taxon>Ecdysozoa</taxon>
        <taxon>Arthropoda</taxon>
        <taxon>Chelicerata</taxon>
        <taxon>Arachnida</taxon>
        <taxon>Araneae</taxon>
        <taxon>Araneomorphae</taxon>
        <taxon>Entelegynae</taxon>
        <taxon>Araneoidea</taxon>
        <taxon>Araneidae</taxon>
        <taxon>Araneus</taxon>
    </lineage>
</organism>
<reference evidence="1 2" key="1">
    <citation type="journal article" date="2019" name="Sci. Rep.">
        <title>Orb-weaving spider Araneus ventricosus genome elucidates the spidroin gene catalogue.</title>
        <authorList>
            <person name="Kono N."/>
            <person name="Nakamura H."/>
            <person name="Ohtoshi R."/>
            <person name="Moran D.A.P."/>
            <person name="Shinohara A."/>
            <person name="Yoshida Y."/>
            <person name="Fujiwara M."/>
            <person name="Mori M."/>
            <person name="Tomita M."/>
            <person name="Arakawa K."/>
        </authorList>
    </citation>
    <scope>NUCLEOTIDE SEQUENCE [LARGE SCALE GENOMIC DNA]</scope>
</reference>
<dbReference type="AlphaFoldDB" id="A0A4Y2GP58"/>
<accession>A0A4Y2GP58</accession>
<sequence length="91" mass="10365">MDAAIAHSKSKMLCQKCLKILFHRNNVPAHTSAASFVNTKLHDLRYQVLLLPSYSPDLAPSDKYMSPNMRKCLLKKIFIERSGDCRNNCLL</sequence>
<dbReference type="Gene3D" id="3.30.420.10">
    <property type="entry name" value="Ribonuclease H-like superfamily/Ribonuclease H"/>
    <property type="match status" value="1"/>
</dbReference>
<gene>
    <name evidence="1" type="ORF">AVEN_120172_1</name>
</gene>
<dbReference type="InterPro" id="IPR036397">
    <property type="entry name" value="RNaseH_sf"/>
</dbReference>
<name>A0A4Y2GP58_ARAVE</name>
<dbReference type="Proteomes" id="UP000499080">
    <property type="component" value="Unassembled WGS sequence"/>
</dbReference>
<evidence type="ECO:0000313" key="1">
    <source>
        <dbReference type="EMBL" id="GBM55373.1"/>
    </source>
</evidence>
<protein>
    <recommendedName>
        <fullName evidence="3">Tc1-like transposase DDE domain-containing protein</fullName>
    </recommendedName>
</protein>
<dbReference type="EMBL" id="BGPR01001498">
    <property type="protein sequence ID" value="GBM55373.1"/>
    <property type="molecule type" value="Genomic_DNA"/>
</dbReference>
<proteinExistence type="predicted"/>
<dbReference type="GO" id="GO:0003676">
    <property type="term" value="F:nucleic acid binding"/>
    <property type="evidence" value="ECO:0007669"/>
    <property type="project" value="InterPro"/>
</dbReference>
<comment type="caution">
    <text evidence="1">The sequence shown here is derived from an EMBL/GenBank/DDBJ whole genome shotgun (WGS) entry which is preliminary data.</text>
</comment>